<dbReference type="AlphaFoldDB" id="A0A1A3GW86"/>
<protein>
    <recommendedName>
        <fullName evidence="3">Immunity repressor</fullName>
    </recommendedName>
</protein>
<organism evidence="1 2">
    <name type="scientific">Mycolicibacterium mucogenicum</name>
    <name type="common">Mycobacterium mucogenicum</name>
    <dbReference type="NCBI Taxonomy" id="56689"/>
    <lineage>
        <taxon>Bacteria</taxon>
        <taxon>Bacillati</taxon>
        <taxon>Actinomycetota</taxon>
        <taxon>Actinomycetes</taxon>
        <taxon>Mycobacteriales</taxon>
        <taxon>Mycobacteriaceae</taxon>
        <taxon>Mycolicibacterium</taxon>
    </lineage>
</organism>
<dbReference type="SUPFAM" id="SSF88659">
    <property type="entry name" value="Sigma3 and sigma4 domains of RNA polymerase sigma factors"/>
    <property type="match status" value="1"/>
</dbReference>
<dbReference type="OrthoDB" id="4427333at2"/>
<name>A0A1A3GW86_MYCMU</name>
<proteinExistence type="predicted"/>
<dbReference type="RefSeq" id="WP_064982484.1">
    <property type="nucleotide sequence ID" value="NZ_LZLC01000160.1"/>
</dbReference>
<comment type="caution">
    <text evidence="1">The sequence shown here is derived from an EMBL/GenBank/DDBJ whole genome shotgun (WGS) entry which is preliminary data.</text>
</comment>
<dbReference type="Proteomes" id="UP000093898">
    <property type="component" value="Unassembled WGS sequence"/>
</dbReference>
<sequence length="167" mass="19496">MDRDKLPELSLVAIEDFKRKGYSQTEIAEMYGVTRQAISWWVKTYGGRKTPRQEVLEAWPLTVEAPMTQTAVYRNLRNHAEYVITGGIGMKPADLKRLEAFYRFIADNDYIVEFDPTLVPPESMTNKGGWAWRKRRKSDGDLLIRENKYITATTEDWKDIWLLPEGY</sequence>
<dbReference type="InterPro" id="IPR010982">
    <property type="entry name" value="Lambda_DNA-bd_dom_sf"/>
</dbReference>
<reference evidence="1 2" key="1">
    <citation type="submission" date="2016-06" db="EMBL/GenBank/DDBJ databases">
        <authorList>
            <person name="Kjaerup R.B."/>
            <person name="Dalgaard T.S."/>
            <person name="Juul-Madsen H.R."/>
        </authorList>
    </citation>
    <scope>NUCLEOTIDE SEQUENCE [LARGE SCALE GENOMIC DNA]</scope>
    <source>
        <strain evidence="1 2">1127319.6</strain>
    </source>
</reference>
<dbReference type="GO" id="GO:0003677">
    <property type="term" value="F:DNA binding"/>
    <property type="evidence" value="ECO:0007669"/>
    <property type="project" value="InterPro"/>
</dbReference>
<gene>
    <name evidence="1" type="ORF">A5630_25435</name>
</gene>
<accession>A0A1A3GW86</accession>
<evidence type="ECO:0000313" key="1">
    <source>
        <dbReference type="EMBL" id="OBJ40297.1"/>
    </source>
</evidence>
<dbReference type="InterPro" id="IPR013324">
    <property type="entry name" value="RNA_pol_sigma_r3/r4-like"/>
</dbReference>
<evidence type="ECO:0008006" key="3">
    <source>
        <dbReference type="Google" id="ProtNLM"/>
    </source>
</evidence>
<dbReference type="CDD" id="cd00093">
    <property type="entry name" value="HTH_XRE"/>
    <property type="match status" value="1"/>
</dbReference>
<evidence type="ECO:0000313" key="2">
    <source>
        <dbReference type="Proteomes" id="UP000093898"/>
    </source>
</evidence>
<dbReference type="EMBL" id="LZLC01000160">
    <property type="protein sequence ID" value="OBJ40297.1"/>
    <property type="molecule type" value="Genomic_DNA"/>
</dbReference>
<dbReference type="InterPro" id="IPR001387">
    <property type="entry name" value="Cro/C1-type_HTH"/>
</dbReference>
<dbReference type="Gene3D" id="1.10.260.40">
    <property type="entry name" value="lambda repressor-like DNA-binding domains"/>
    <property type="match status" value="1"/>
</dbReference>